<reference evidence="1" key="1">
    <citation type="submission" date="2022-11" db="EMBL/GenBank/DDBJ databases">
        <title>Genome Sequence of Nemania bipapillata.</title>
        <authorList>
            <person name="Buettner E."/>
        </authorList>
    </citation>
    <scope>NUCLEOTIDE SEQUENCE</scope>
    <source>
        <strain evidence="1">CP14</strain>
    </source>
</reference>
<proteinExistence type="predicted"/>
<dbReference type="EMBL" id="JAPESX010002342">
    <property type="protein sequence ID" value="KAJ8108207.1"/>
    <property type="molecule type" value="Genomic_DNA"/>
</dbReference>
<accession>A0ACC2HYP9</accession>
<comment type="caution">
    <text evidence="1">The sequence shown here is derived from an EMBL/GenBank/DDBJ whole genome shotgun (WGS) entry which is preliminary data.</text>
</comment>
<name>A0ACC2HYP9_9PEZI</name>
<protein>
    <submittedName>
        <fullName evidence="1">Uncharacterized protein</fullName>
    </submittedName>
</protein>
<evidence type="ECO:0000313" key="1">
    <source>
        <dbReference type="EMBL" id="KAJ8108207.1"/>
    </source>
</evidence>
<keyword evidence="2" id="KW-1185">Reference proteome</keyword>
<gene>
    <name evidence="1" type="ORF">ONZ43_g6495</name>
</gene>
<organism evidence="1 2">
    <name type="scientific">Nemania bipapillata</name>
    <dbReference type="NCBI Taxonomy" id="110536"/>
    <lineage>
        <taxon>Eukaryota</taxon>
        <taxon>Fungi</taxon>
        <taxon>Dikarya</taxon>
        <taxon>Ascomycota</taxon>
        <taxon>Pezizomycotina</taxon>
        <taxon>Sordariomycetes</taxon>
        <taxon>Xylariomycetidae</taxon>
        <taxon>Xylariales</taxon>
        <taxon>Xylariaceae</taxon>
        <taxon>Nemania</taxon>
    </lineage>
</organism>
<dbReference type="Proteomes" id="UP001153334">
    <property type="component" value="Unassembled WGS sequence"/>
</dbReference>
<evidence type="ECO:0000313" key="2">
    <source>
        <dbReference type="Proteomes" id="UP001153334"/>
    </source>
</evidence>
<sequence length="357" mass="40914">MLTKNTTLWNRDTPKTSRMADKHQQFIQACAAGDTDLVKQLQPDVPLQTAEFLLNAFAVAIEQKRTSIIEFLLQECPEEFNSRFPDAPLLQAMEAGPEVYALFIRKDPSIARRSFGHMGDALGLAVMRNDARLMRRCFQAKSKQGVGIMEEFQSPAAGFCQIAIDFRSKIQQCYYDCSKLLYFGSISIILLIYSFINLGLPFTLLLLCFIILISSHIFLICSLTFPLTLTLTLTLTLFVICFIILLSSLVFFISSLTLPFALFVFCFVIFFSSLVFLIHSCILLILPPCDERRLYFWELGISVPKHHFVYKWIVDPTWFGIGHDVTAVDFDISVWEPWPTFNVLKFHYRWNGSDRSD</sequence>